<keyword evidence="1" id="KW-0812">Transmembrane</keyword>
<comment type="caution">
    <text evidence="2">The sequence shown here is derived from an EMBL/GenBank/DDBJ whole genome shotgun (WGS) entry which is preliminary data.</text>
</comment>
<proteinExistence type="predicted"/>
<evidence type="ECO:0008006" key="4">
    <source>
        <dbReference type="Google" id="ProtNLM"/>
    </source>
</evidence>
<feature type="transmembrane region" description="Helical" evidence="1">
    <location>
        <begin position="213"/>
        <end position="232"/>
    </location>
</feature>
<evidence type="ECO:0000313" key="3">
    <source>
        <dbReference type="Proteomes" id="UP000093186"/>
    </source>
</evidence>
<accession>A0A1B9XXE0</accession>
<reference evidence="2 3" key="1">
    <citation type="submission" date="2016-06" db="EMBL/GenBank/DDBJ databases">
        <title>Draft Genome Sequence of Tenacibaculum soleae UCD-KL19.</title>
        <authorList>
            <person name="Eisen J.A."/>
            <person name="Coil D.A."/>
            <person name="Lujan K.M."/>
        </authorList>
    </citation>
    <scope>NUCLEOTIDE SEQUENCE [LARGE SCALE GENOMIC DNA]</scope>
    <source>
        <strain evidence="2 3">UCD-KL19</strain>
    </source>
</reference>
<dbReference type="OrthoDB" id="8536716at2"/>
<dbReference type="EMBL" id="MAKX01000024">
    <property type="protein sequence ID" value="OCK42220.1"/>
    <property type="molecule type" value="Genomic_DNA"/>
</dbReference>
<protein>
    <recommendedName>
        <fullName evidence="4">DUF3307 domain-containing protein</fullName>
    </recommendedName>
</protein>
<dbReference type="AlphaFoldDB" id="A0A1B9XXE0"/>
<dbReference type="Proteomes" id="UP000093186">
    <property type="component" value="Unassembled WGS sequence"/>
</dbReference>
<keyword evidence="1" id="KW-1133">Transmembrane helix</keyword>
<dbReference type="Pfam" id="PF11750">
    <property type="entry name" value="DUF3307"/>
    <property type="match status" value="1"/>
</dbReference>
<sequence length="237" mass="27712">MILFLKFLIAHFLGDFIFQSEKWVKNKEKKKIKSKKLYLHISIHLLLLLLVLVFNFKYTLGILFIVVTHYGIDLGKLYLQNKKNKRWLFFLDQFLHILMLLLVTFWYKPIKFDVTFYFSEKKLLLVASLLFVSFVSSIIIRTIISQWNPEKNDKKENESLSKAGNYIGILERLLIFIFVIIGQWAGVGFLLAAKSVFRFGDLTLAKDRKLTEYILIGTLLSFGLAILTGLVYSHYGR</sequence>
<evidence type="ECO:0000313" key="2">
    <source>
        <dbReference type="EMBL" id="OCK42220.1"/>
    </source>
</evidence>
<feature type="transmembrane region" description="Helical" evidence="1">
    <location>
        <begin position="173"/>
        <end position="193"/>
    </location>
</feature>
<evidence type="ECO:0000256" key="1">
    <source>
        <dbReference type="SAM" id="Phobius"/>
    </source>
</evidence>
<dbReference type="RefSeq" id="WP_068705656.1">
    <property type="nucleotide sequence ID" value="NZ_MAKX01000024.1"/>
</dbReference>
<keyword evidence="1" id="KW-0472">Membrane</keyword>
<name>A0A1B9XXE0_9FLAO</name>
<dbReference type="InterPro" id="IPR021737">
    <property type="entry name" value="Phage_phiKZ_Orf197"/>
</dbReference>
<feature type="transmembrane region" description="Helical" evidence="1">
    <location>
        <begin position="123"/>
        <end position="144"/>
    </location>
</feature>
<gene>
    <name evidence="2" type="ORF">BA195_11380</name>
</gene>
<keyword evidence="3" id="KW-1185">Reference proteome</keyword>
<feature type="transmembrane region" description="Helical" evidence="1">
    <location>
        <begin position="86"/>
        <end position="107"/>
    </location>
</feature>
<organism evidence="2 3">
    <name type="scientific">Tenacibaculum soleae</name>
    <dbReference type="NCBI Taxonomy" id="447689"/>
    <lineage>
        <taxon>Bacteria</taxon>
        <taxon>Pseudomonadati</taxon>
        <taxon>Bacteroidota</taxon>
        <taxon>Flavobacteriia</taxon>
        <taxon>Flavobacteriales</taxon>
        <taxon>Flavobacteriaceae</taxon>
        <taxon>Tenacibaculum</taxon>
    </lineage>
</organism>
<dbReference type="STRING" id="447689.BA195_11380"/>